<feature type="transmembrane region" description="Helical" evidence="5">
    <location>
        <begin position="258"/>
        <end position="276"/>
    </location>
</feature>
<comment type="caution">
    <text evidence="6">The sequence shown here is derived from an EMBL/GenBank/DDBJ whole genome shotgun (WGS) entry which is preliminary data.</text>
</comment>
<dbReference type="EMBL" id="MEXN01000001">
    <property type="protein sequence ID" value="OGD04324.1"/>
    <property type="molecule type" value="Genomic_DNA"/>
</dbReference>
<evidence type="ECO:0000256" key="4">
    <source>
        <dbReference type="ARBA" id="ARBA00023136"/>
    </source>
</evidence>
<keyword evidence="4 5" id="KW-0472">Membrane</keyword>
<feature type="transmembrane region" description="Helical" evidence="5">
    <location>
        <begin position="33"/>
        <end position="54"/>
    </location>
</feature>
<evidence type="ECO:0000313" key="6">
    <source>
        <dbReference type="EMBL" id="OGD04324.1"/>
    </source>
</evidence>
<evidence type="ECO:0000256" key="1">
    <source>
        <dbReference type="ARBA" id="ARBA00004141"/>
    </source>
</evidence>
<sequence>MLRYIRLLRLGDQYFQVGAVLAGGWLVRGSGEVWWWLLATVLLSCPTFIVNELVDRGDVDRFSWNKVHVKNEVSLTLAGLLFAILSIAGLATAYFAGKLFWGLGMYVLAMMYSLPMVRLKARPVVDVLSQEAVWWAIPFLGVTWGKVDPWQLVTLTGFGGCVMWCGFFPYQMADIKADLKAGLKPTHVWLGMRKSLILGFMTGVGAWILFLVGRIDRLAWWSWAFVLLTTYIMWQYGRWMKMPSLDVQVKSMQSYVRFTKPLTQVMVACLALIYLWR</sequence>
<organism evidence="6 7">
    <name type="scientific">Candidatus Amesbacteria bacterium RIFCSPLOWO2_01_FULL_48_25</name>
    <dbReference type="NCBI Taxonomy" id="1797259"/>
    <lineage>
        <taxon>Bacteria</taxon>
        <taxon>Candidatus Amesiibacteriota</taxon>
    </lineage>
</organism>
<evidence type="ECO:0000256" key="5">
    <source>
        <dbReference type="SAM" id="Phobius"/>
    </source>
</evidence>
<keyword evidence="3 5" id="KW-1133">Transmembrane helix</keyword>
<dbReference type="GO" id="GO:0016020">
    <property type="term" value="C:membrane"/>
    <property type="evidence" value="ECO:0007669"/>
    <property type="project" value="UniProtKB-SubCell"/>
</dbReference>
<accession>A0A1F4ZFV7</accession>
<feature type="transmembrane region" description="Helical" evidence="5">
    <location>
        <begin position="218"/>
        <end position="237"/>
    </location>
</feature>
<dbReference type="InterPro" id="IPR044878">
    <property type="entry name" value="UbiA_sf"/>
</dbReference>
<proteinExistence type="predicted"/>
<feature type="transmembrane region" description="Helical" evidence="5">
    <location>
        <begin position="150"/>
        <end position="170"/>
    </location>
</feature>
<evidence type="ECO:0008006" key="8">
    <source>
        <dbReference type="Google" id="ProtNLM"/>
    </source>
</evidence>
<keyword evidence="2 5" id="KW-0812">Transmembrane</keyword>
<feature type="transmembrane region" description="Helical" evidence="5">
    <location>
        <begin position="75"/>
        <end position="93"/>
    </location>
</feature>
<dbReference type="Pfam" id="PF01040">
    <property type="entry name" value="UbiA"/>
    <property type="match status" value="1"/>
</dbReference>
<comment type="subcellular location">
    <subcellularLocation>
        <location evidence="1">Membrane</location>
        <topology evidence="1">Multi-pass membrane protein</topology>
    </subcellularLocation>
</comment>
<feature type="transmembrane region" description="Helical" evidence="5">
    <location>
        <begin position="191"/>
        <end position="212"/>
    </location>
</feature>
<dbReference type="Gene3D" id="1.20.120.1780">
    <property type="entry name" value="UbiA prenyltransferase"/>
    <property type="match status" value="1"/>
</dbReference>
<dbReference type="GO" id="GO:0016765">
    <property type="term" value="F:transferase activity, transferring alkyl or aryl (other than methyl) groups"/>
    <property type="evidence" value="ECO:0007669"/>
    <property type="project" value="InterPro"/>
</dbReference>
<evidence type="ECO:0000256" key="2">
    <source>
        <dbReference type="ARBA" id="ARBA00022692"/>
    </source>
</evidence>
<evidence type="ECO:0000256" key="3">
    <source>
        <dbReference type="ARBA" id="ARBA00022989"/>
    </source>
</evidence>
<reference evidence="6 7" key="1">
    <citation type="journal article" date="2016" name="Nat. Commun.">
        <title>Thousands of microbial genomes shed light on interconnected biogeochemical processes in an aquifer system.</title>
        <authorList>
            <person name="Anantharaman K."/>
            <person name="Brown C.T."/>
            <person name="Hug L.A."/>
            <person name="Sharon I."/>
            <person name="Castelle C.J."/>
            <person name="Probst A.J."/>
            <person name="Thomas B.C."/>
            <person name="Singh A."/>
            <person name="Wilkins M.J."/>
            <person name="Karaoz U."/>
            <person name="Brodie E.L."/>
            <person name="Williams K.H."/>
            <person name="Hubbard S.S."/>
            <person name="Banfield J.F."/>
        </authorList>
    </citation>
    <scope>NUCLEOTIDE SEQUENCE [LARGE SCALE GENOMIC DNA]</scope>
</reference>
<name>A0A1F4ZFV7_9BACT</name>
<protein>
    <recommendedName>
        <fullName evidence="8">Prenyltransferase</fullName>
    </recommendedName>
</protein>
<feature type="transmembrane region" description="Helical" evidence="5">
    <location>
        <begin position="99"/>
        <end position="117"/>
    </location>
</feature>
<dbReference type="STRING" id="1797259.A2989_04775"/>
<dbReference type="Proteomes" id="UP000177080">
    <property type="component" value="Unassembled WGS sequence"/>
</dbReference>
<gene>
    <name evidence="6" type="ORF">A2989_04775</name>
</gene>
<dbReference type="AlphaFoldDB" id="A0A1F4ZFV7"/>
<feature type="transmembrane region" description="Helical" evidence="5">
    <location>
        <begin position="7"/>
        <end position="27"/>
    </location>
</feature>
<evidence type="ECO:0000313" key="7">
    <source>
        <dbReference type="Proteomes" id="UP000177080"/>
    </source>
</evidence>
<dbReference type="InterPro" id="IPR000537">
    <property type="entry name" value="UbiA_prenyltransferase"/>
</dbReference>
<dbReference type="Gene3D" id="1.10.357.140">
    <property type="entry name" value="UbiA prenyltransferase"/>
    <property type="match status" value="1"/>
</dbReference>